<dbReference type="EMBL" id="CP133623">
    <property type="protein sequence ID" value="WMV59045.1"/>
    <property type="molecule type" value="Genomic_DNA"/>
</dbReference>
<dbReference type="PANTHER" id="PTHR34072">
    <property type="entry name" value="ENZYMATIC POLYPROTEIN-RELATED"/>
    <property type="match status" value="1"/>
</dbReference>
<name>A0AAF1A392_SOLVR</name>
<evidence type="ECO:0000259" key="1">
    <source>
        <dbReference type="Pfam" id="PF17919"/>
    </source>
</evidence>
<reference evidence="2" key="1">
    <citation type="submission" date="2023-08" db="EMBL/GenBank/DDBJ databases">
        <title>A de novo genome assembly of Solanum verrucosum Schlechtendal, a Mexican diploid species geographically isolated from the other diploid A-genome species in potato relatives.</title>
        <authorList>
            <person name="Hosaka K."/>
        </authorList>
    </citation>
    <scope>NUCLEOTIDE SEQUENCE</scope>
    <source>
        <tissue evidence="2">Young leaves</tissue>
    </source>
</reference>
<dbReference type="PANTHER" id="PTHR34072:SF52">
    <property type="entry name" value="RIBONUCLEASE H"/>
    <property type="match status" value="1"/>
</dbReference>
<dbReference type="Pfam" id="PF17919">
    <property type="entry name" value="RT_RNaseH_2"/>
    <property type="match status" value="1"/>
</dbReference>
<dbReference type="AlphaFoldDB" id="A0AAF1A392"/>
<dbReference type="InterPro" id="IPR043502">
    <property type="entry name" value="DNA/RNA_pol_sf"/>
</dbReference>
<protein>
    <recommendedName>
        <fullName evidence="1">Reverse transcriptase/retrotransposon-derived protein RNase H-like domain-containing protein</fullName>
    </recommendedName>
</protein>
<gene>
    <name evidence="2" type="ORF">MTR67_052430</name>
</gene>
<organism evidence="2 3">
    <name type="scientific">Solanum verrucosum</name>
    <dbReference type="NCBI Taxonomy" id="315347"/>
    <lineage>
        <taxon>Eukaryota</taxon>
        <taxon>Viridiplantae</taxon>
        <taxon>Streptophyta</taxon>
        <taxon>Embryophyta</taxon>
        <taxon>Tracheophyta</taxon>
        <taxon>Spermatophyta</taxon>
        <taxon>Magnoliopsida</taxon>
        <taxon>eudicotyledons</taxon>
        <taxon>Gunneridae</taxon>
        <taxon>Pentapetalae</taxon>
        <taxon>asterids</taxon>
        <taxon>lamiids</taxon>
        <taxon>Solanales</taxon>
        <taxon>Solanaceae</taxon>
        <taxon>Solanoideae</taxon>
        <taxon>Solaneae</taxon>
        <taxon>Solanum</taxon>
    </lineage>
</organism>
<keyword evidence="3" id="KW-1185">Reference proteome</keyword>
<dbReference type="InterPro" id="IPR041577">
    <property type="entry name" value="RT_RNaseH_2"/>
</dbReference>
<evidence type="ECO:0000313" key="3">
    <source>
        <dbReference type="Proteomes" id="UP001234989"/>
    </source>
</evidence>
<evidence type="ECO:0000313" key="2">
    <source>
        <dbReference type="EMBL" id="WMV59045.1"/>
    </source>
</evidence>
<accession>A0AAF1A392</accession>
<dbReference type="SUPFAM" id="SSF56672">
    <property type="entry name" value="DNA/RNA polymerases"/>
    <property type="match status" value="1"/>
</dbReference>
<dbReference type="Proteomes" id="UP001234989">
    <property type="component" value="Chromosome 12"/>
</dbReference>
<sequence length="121" mass="13973">MFVEAFEGSFQELEDTLTSAPVLTLPERSDGFFVYCNASRIGLGCVLMQNRKVIAYASRQLKVYDKNYPTHDIELVAILKYMFKQKDLNLRKCRWIELLKDYNISVLYHLGKANVVEDALS</sequence>
<feature type="domain" description="Reverse transcriptase/retrotransposon-derived protein RNase H-like" evidence="1">
    <location>
        <begin position="8"/>
        <end position="82"/>
    </location>
</feature>
<proteinExistence type="predicted"/>